<keyword evidence="3" id="KW-0547">Nucleotide-binding</keyword>
<evidence type="ECO:0000256" key="2">
    <source>
        <dbReference type="ARBA" id="ARBA00022448"/>
    </source>
</evidence>
<keyword evidence="4 6" id="KW-0067">ATP-binding</keyword>
<keyword evidence="2" id="KW-0813">Transport</keyword>
<dbReference type="Pfam" id="PF17912">
    <property type="entry name" value="OB_MalK"/>
    <property type="match status" value="1"/>
</dbReference>
<dbReference type="InterPro" id="IPR008995">
    <property type="entry name" value="Mo/tungstate-bd_C_term_dom"/>
</dbReference>
<dbReference type="PANTHER" id="PTHR43875:SF10">
    <property type="entry name" value="BLL2173 PROTEIN"/>
    <property type="match status" value="1"/>
</dbReference>
<dbReference type="RefSeq" id="WP_309793880.1">
    <property type="nucleotide sequence ID" value="NZ_JAVDPW010000003.1"/>
</dbReference>
<dbReference type="Pfam" id="PF00005">
    <property type="entry name" value="ABC_tran"/>
    <property type="match status" value="1"/>
</dbReference>
<keyword evidence="7" id="KW-1185">Reference proteome</keyword>
<dbReference type="InterPro" id="IPR012340">
    <property type="entry name" value="NA-bd_OB-fold"/>
</dbReference>
<feature type="domain" description="ABC transporter" evidence="5">
    <location>
        <begin position="4"/>
        <end position="234"/>
    </location>
</feature>
<comment type="caution">
    <text evidence="6">The sequence shown here is derived from an EMBL/GenBank/DDBJ whole genome shotgun (WGS) entry which is preliminary data.</text>
</comment>
<dbReference type="PROSITE" id="PS00211">
    <property type="entry name" value="ABC_TRANSPORTER_1"/>
    <property type="match status" value="1"/>
</dbReference>
<dbReference type="PANTHER" id="PTHR43875">
    <property type="entry name" value="MALTODEXTRIN IMPORT ATP-BINDING PROTEIN MSMX"/>
    <property type="match status" value="1"/>
</dbReference>
<dbReference type="SUPFAM" id="SSF52540">
    <property type="entry name" value="P-loop containing nucleoside triphosphate hydrolases"/>
    <property type="match status" value="1"/>
</dbReference>
<organism evidence="6 7">
    <name type="scientific">Inquilinus ginsengisoli</name>
    <dbReference type="NCBI Taxonomy" id="363840"/>
    <lineage>
        <taxon>Bacteria</taxon>
        <taxon>Pseudomonadati</taxon>
        <taxon>Pseudomonadota</taxon>
        <taxon>Alphaproteobacteria</taxon>
        <taxon>Rhodospirillales</taxon>
        <taxon>Rhodospirillaceae</taxon>
        <taxon>Inquilinus</taxon>
    </lineage>
</organism>
<dbReference type="InterPro" id="IPR047641">
    <property type="entry name" value="ABC_transpr_MalK/UgpC-like"/>
</dbReference>
<evidence type="ECO:0000313" key="6">
    <source>
        <dbReference type="EMBL" id="MDR6289598.1"/>
    </source>
</evidence>
<evidence type="ECO:0000259" key="5">
    <source>
        <dbReference type="PROSITE" id="PS50893"/>
    </source>
</evidence>
<dbReference type="CDD" id="cd03301">
    <property type="entry name" value="ABC_MalK_N"/>
    <property type="match status" value="1"/>
</dbReference>
<dbReference type="Proteomes" id="UP001262410">
    <property type="component" value="Unassembled WGS sequence"/>
</dbReference>
<dbReference type="InterPro" id="IPR017871">
    <property type="entry name" value="ABC_transporter-like_CS"/>
</dbReference>
<keyword evidence="6" id="KW-0762">Sugar transport</keyword>
<gene>
    <name evidence="6" type="ORF">E9232_002113</name>
</gene>
<evidence type="ECO:0000256" key="1">
    <source>
        <dbReference type="ARBA" id="ARBA00005417"/>
    </source>
</evidence>
<dbReference type="InterPro" id="IPR027417">
    <property type="entry name" value="P-loop_NTPase"/>
</dbReference>
<dbReference type="NCBIfam" id="NF008653">
    <property type="entry name" value="PRK11650.1"/>
    <property type="match status" value="1"/>
</dbReference>
<proteinExistence type="inferred from homology"/>
<evidence type="ECO:0000313" key="7">
    <source>
        <dbReference type="Proteomes" id="UP001262410"/>
    </source>
</evidence>
<dbReference type="GO" id="GO:0005524">
    <property type="term" value="F:ATP binding"/>
    <property type="evidence" value="ECO:0007669"/>
    <property type="project" value="UniProtKB-KW"/>
</dbReference>
<dbReference type="SUPFAM" id="SSF50331">
    <property type="entry name" value="MOP-like"/>
    <property type="match status" value="1"/>
</dbReference>
<dbReference type="InterPro" id="IPR040582">
    <property type="entry name" value="OB_MalK-like"/>
</dbReference>
<dbReference type="Gene3D" id="3.40.50.300">
    <property type="entry name" value="P-loop containing nucleotide triphosphate hydrolases"/>
    <property type="match status" value="1"/>
</dbReference>
<dbReference type="EMBL" id="JAVDPW010000003">
    <property type="protein sequence ID" value="MDR6289598.1"/>
    <property type="molecule type" value="Genomic_DNA"/>
</dbReference>
<evidence type="ECO:0000256" key="4">
    <source>
        <dbReference type="ARBA" id="ARBA00022840"/>
    </source>
</evidence>
<dbReference type="Gene3D" id="2.40.50.100">
    <property type="match status" value="1"/>
</dbReference>
<dbReference type="InterPro" id="IPR015855">
    <property type="entry name" value="ABC_transpr_MalK-like"/>
</dbReference>
<dbReference type="InterPro" id="IPR003593">
    <property type="entry name" value="AAA+_ATPase"/>
</dbReference>
<accession>A0ABU1JMP2</accession>
<protein>
    <submittedName>
        <fullName evidence="6">Multiple sugar transport system ATP-binding protein</fullName>
    </submittedName>
</protein>
<dbReference type="PROSITE" id="PS50893">
    <property type="entry name" value="ABC_TRANSPORTER_2"/>
    <property type="match status" value="1"/>
</dbReference>
<evidence type="ECO:0000256" key="3">
    <source>
        <dbReference type="ARBA" id="ARBA00022741"/>
    </source>
</evidence>
<sequence>MADVKISGLHKRFGPFHAVQGIDLEIADGEFTVLVGPSGCGKSTLLRTIAGLEGISEGTIEIGGEVVNDMRPRDRDVAMVFQDYALYPHLTVERNIGFGLRARKMPADEIGRRVGRVAGMLGITPLLGRYPRQLSGGQRQRVAIGRAIVREPQIFLFDEPLSNLDAQLRDEMRGEIKRLHQDIATTMIYVTHDQIEAMTLADRIVLMRDGRIEQMGSPAELFERPVSLFVAGFLGSPRMSFLPGSVTRVDGKAGILVDGRETPLPLPAGRIPDATEVGTRVLLGLRPEHVVRAREEGAGLGTVRIEAPLELLQPTGSRTFATFRLGDAQAVAELQAHDVGSAGETIGLEINLNRASVFDAQTERAL</sequence>
<comment type="similarity">
    <text evidence="1">Belongs to the ABC transporter superfamily.</text>
</comment>
<reference evidence="6 7" key="1">
    <citation type="submission" date="2023-07" db="EMBL/GenBank/DDBJ databases">
        <title>Sorghum-associated microbial communities from plants grown in Nebraska, USA.</title>
        <authorList>
            <person name="Schachtman D."/>
        </authorList>
    </citation>
    <scope>NUCLEOTIDE SEQUENCE [LARGE SCALE GENOMIC DNA]</scope>
    <source>
        <strain evidence="6 7">584</strain>
    </source>
</reference>
<name>A0ABU1JMP2_9PROT</name>
<dbReference type="SMART" id="SM00382">
    <property type="entry name" value="AAA"/>
    <property type="match status" value="1"/>
</dbReference>
<dbReference type="InterPro" id="IPR003439">
    <property type="entry name" value="ABC_transporter-like_ATP-bd"/>
</dbReference>
<dbReference type="Gene3D" id="2.40.50.140">
    <property type="entry name" value="Nucleic acid-binding proteins"/>
    <property type="match status" value="1"/>
</dbReference>